<feature type="transmembrane region" description="Helical" evidence="1">
    <location>
        <begin position="79"/>
        <end position="97"/>
    </location>
</feature>
<comment type="caution">
    <text evidence="2">The sequence shown here is derived from an EMBL/GenBank/DDBJ whole genome shotgun (WGS) entry which is preliminary data.</text>
</comment>
<organism evidence="2 3">
    <name type="scientific">Devosia subaequoris</name>
    <dbReference type="NCBI Taxonomy" id="395930"/>
    <lineage>
        <taxon>Bacteria</taxon>
        <taxon>Pseudomonadati</taxon>
        <taxon>Pseudomonadota</taxon>
        <taxon>Alphaproteobacteria</taxon>
        <taxon>Hyphomicrobiales</taxon>
        <taxon>Devosiaceae</taxon>
        <taxon>Devosia</taxon>
    </lineage>
</organism>
<dbReference type="Pfam" id="PF07386">
    <property type="entry name" value="DUF1499"/>
    <property type="match status" value="1"/>
</dbReference>
<proteinExistence type="predicted"/>
<feature type="transmembrane region" description="Helical" evidence="1">
    <location>
        <begin position="43"/>
        <end position="67"/>
    </location>
</feature>
<sequence>MRILIRTSKWAVLARRLGGLAVPLTIVPVLMHRERFLDSGAFLVVALFAGAVAALAVLAACVGLVRLWHTGDQGWSKALSGLFLGLICLAPFAFYGAQALRYPIVTDIATAPRSELPLIFEPDMADMPAPRLLTAEEQQRFFPNATTRTYPLDPLQLFAIVEHLVQVQGWDVRQRREPGIAGAPGQLNARILTLVGWREEAVLLITASGRGAAVDMRSASIGALHDLGSNGQRISDFLVALDSEVTAFLRDNPNVNQLVPDEAVEPEAGAETGEGG</sequence>
<keyword evidence="1" id="KW-0812">Transmembrane</keyword>
<evidence type="ECO:0000256" key="1">
    <source>
        <dbReference type="SAM" id="Phobius"/>
    </source>
</evidence>
<dbReference type="AlphaFoldDB" id="A0A7W6NCP3"/>
<reference evidence="2 3" key="1">
    <citation type="submission" date="2020-08" db="EMBL/GenBank/DDBJ databases">
        <title>Genomic Encyclopedia of Type Strains, Phase IV (KMG-IV): sequencing the most valuable type-strain genomes for metagenomic binning, comparative biology and taxonomic classification.</title>
        <authorList>
            <person name="Goeker M."/>
        </authorList>
    </citation>
    <scope>NUCLEOTIDE SEQUENCE [LARGE SCALE GENOMIC DNA]</scope>
    <source>
        <strain evidence="2 3">DSM 23447</strain>
    </source>
</reference>
<dbReference type="Proteomes" id="UP000547011">
    <property type="component" value="Unassembled WGS sequence"/>
</dbReference>
<keyword evidence="1" id="KW-0472">Membrane</keyword>
<feature type="transmembrane region" description="Helical" evidence="1">
    <location>
        <begin position="12"/>
        <end position="31"/>
    </location>
</feature>
<protein>
    <recommendedName>
        <fullName evidence="4">DUF1499 domain-containing protein</fullName>
    </recommendedName>
</protein>
<dbReference type="RefSeq" id="WP_183311942.1">
    <property type="nucleotide sequence ID" value="NZ_JACIEW010000007.1"/>
</dbReference>
<dbReference type="EMBL" id="JACIEW010000007">
    <property type="protein sequence ID" value="MBB4053143.1"/>
    <property type="molecule type" value="Genomic_DNA"/>
</dbReference>
<keyword evidence="3" id="KW-1185">Reference proteome</keyword>
<accession>A0A7W6NCP3</accession>
<keyword evidence="1" id="KW-1133">Transmembrane helix</keyword>
<evidence type="ECO:0000313" key="3">
    <source>
        <dbReference type="Proteomes" id="UP000547011"/>
    </source>
</evidence>
<evidence type="ECO:0000313" key="2">
    <source>
        <dbReference type="EMBL" id="MBB4053143.1"/>
    </source>
</evidence>
<name>A0A7W6NCP3_9HYPH</name>
<gene>
    <name evidence="2" type="ORF">GGR20_002800</name>
</gene>
<dbReference type="InterPro" id="IPR010865">
    <property type="entry name" value="DUF1499"/>
</dbReference>
<evidence type="ECO:0008006" key="4">
    <source>
        <dbReference type="Google" id="ProtNLM"/>
    </source>
</evidence>